<dbReference type="PRINTS" id="PR00625">
    <property type="entry name" value="JDOMAIN"/>
</dbReference>
<evidence type="ECO:0000256" key="1">
    <source>
        <dbReference type="SAM" id="MobiDB-lite"/>
    </source>
</evidence>
<organism evidence="4 5">
    <name type="scientific">Pseudo-nitzschia multistriata</name>
    <dbReference type="NCBI Taxonomy" id="183589"/>
    <lineage>
        <taxon>Eukaryota</taxon>
        <taxon>Sar</taxon>
        <taxon>Stramenopiles</taxon>
        <taxon>Ochrophyta</taxon>
        <taxon>Bacillariophyta</taxon>
        <taxon>Bacillariophyceae</taxon>
        <taxon>Bacillariophycidae</taxon>
        <taxon>Bacillariales</taxon>
        <taxon>Bacillariaceae</taxon>
        <taxon>Pseudo-nitzschia</taxon>
    </lineage>
</organism>
<proteinExistence type="predicted"/>
<dbReference type="SMART" id="SM00271">
    <property type="entry name" value="DnaJ"/>
    <property type="match status" value="1"/>
</dbReference>
<gene>
    <name evidence="4" type="ORF">PSNMU_V1.4_AUG-EV-PASAV3_0057380</name>
</gene>
<feature type="compositionally biased region" description="Basic and acidic residues" evidence="1">
    <location>
        <begin position="468"/>
        <end position="483"/>
    </location>
</feature>
<dbReference type="SUPFAM" id="SSF46565">
    <property type="entry name" value="Chaperone J-domain"/>
    <property type="match status" value="1"/>
</dbReference>
<evidence type="ECO:0000313" key="5">
    <source>
        <dbReference type="Proteomes" id="UP000291116"/>
    </source>
</evidence>
<dbReference type="AlphaFoldDB" id="A0A448ZA02"/>
<protein>
    <recommendedName>
        <fullName evidence="3">J domain-containing protein</fullName>
    </recommendedName>
</protein>
<evidence type="ECO:0000256" key="2">
    <source>
        <dbReference type="SAM" id="Phobius"/>
    </source>
</evidence>
<reference evidence="4 5" key="1">
    <citation type="submission" date="2019-01" db="EMBL/GenBank/DDBJ databases">
        <authorList>
            <person name="Ferrante I. M."/>
        </authorList>
    </citation>
    <scope>NUCLEOTIDE SEQUENCE [LARGE SCALE GENOMIC DNA]</scope>
    <source>
        <strain evidence="4 5">B856</strain>
    </source>
</reference>
<accession>A0A448ZA02</accession>
<dbReference type="CDD" id="cd06257">
    <property type="entry name" value="DnaJ"/>
    <property type="match status" value="1"/>
</dbReference>
<feature type="region of interest" description="Disordered" evidence="1">
    <location>
        <begin position="447"/>
        <end position="492"/>
    </location>
</feature>
<keyword evidence="5" id="KW-1185">Reference proteome</keyword>
<feature type="transmembrane region" description="Helical" evidence="2">
    <location>
        <begin position="152"/>
        <end position="172"/>
    </location>
</feature>
<dbReference type="InterPro" id="IPR036869">
    <property type="entry name" value="J_dom_sf"/>
</dbReference>
<dbReference type="PANTHER" id="PTHR24074">
    <property type="entry name" value="CO-CHAPERONE PROTEIN DJLA"/>
    <property type="match status" value="1"/>
</dbReference>
<dbReference type="Pfam" id="PF00226">
    <property type="entry name" value="DnaJ"/>
    <property type="match status" value="1"/>
</dbReference>
<keyword evidence="2" id="KW-0472">Membrane</keyword>
<evidence type="ECO:0000259" key="3">
    <source>
        <dbReference type="PROSITE" id="PS50076"/>
    </source>
</evidence>
<evidence type="ECO:0000313" key="4">
    <source>
        <dbReference type="EMBL" id="VEU38885.1"/>
    </source>
</evidence>
<feature type="transmembrane region" description="Helical" evidence="2">
    <location>
        <begin position="262"/>
        <end position="283"/>
    </location>
</feature>
<name>A0A448ZA02_9STRA</name>
<dbReference type="InterPro" id="IPR050817">
    <property type="entry name" value="DjlA_DnaK_co-chaperone"/>
</dbReference>
<dbReference type="EMBL" id="CAACVS010000192">
    <property type="protein sequence ID" value="VEU38885.1"/>
    <property type="molecule type" value="Genomic_DNA"/>
</dbReference>
<feature type="region of interest" description="Disordered" evidence="1">
    <location>
        <begin position="526"/>
        <end position="550"/>
    </location>
</feature>
<keyword evidence="2" id="KW-0812">Transmembrane</keyword>
<keyword evidence="2" id="KW-1133">Transmembrane helix</keyword>
<feature type="transmembrane region" description="Helical" evidence="2">
    <location>
        <begin position="295"/>
        <end position="317"/>
    </location>
</feature>
<dbReference type="Pfam" id="PF10277">
    <property type="entry name" value="Frag1"/>
    <property type="match status" value="1"/>
</dbReference>
<dbReference type="OrthoDB" id="54352at2759"/>
<dbReference type="Proteomes" id="UP000291116">
    <property type="component" value="Unassembled WGS sequence"/>
</dbReference>
<feature type="transmembrane region" description="Helical" evidence="2">
    <location>
        <begin position="87"/>
        <end position="110"/>
    </location>
</feature>
<dbReference type="InterPro" id="IPR019402">
    <property type="entry name" value="CWH43_N"/>
</dbReference>
<dbReference type="Gene3D" id="1.10.287.110">
    <property type="entry name" value="DnaJ domain"/>
    <property type="match status" value="1"/>
</dbReference>
<feature type="compositionally biased region" description="Basic and acidic residues" evidence="1">
    <location>
        <begin position="541"/>
        <end position="550"/>
    </location>
</feature>
<feature type="transmembrane region" description="Helical" evidence="2">
    <location>
        <begin position="193"/>
        <end position="214"/>
    </location>
</feature>
<sequence>MAPLTFGPPSMRKSQNGMNDDEKAIELLADNLNGDNRNRTLAKILNGDNNSWSSNNSRYKRGRMSNDEERNRDYQPAYQGVGCCGHLLILSLPILAMAFTLAFLLVLLVFDRSQIQNMDLYGDETVYEVADIYFGSISQDTISFIMSQYNPYYDIIILVSIACGLVSIVTVARNIQIEVYHQRTQSNILIKMMNYLSSTVNIASYLGLMVAVAFKSNQEAPTWASKAHYYGAGIFFAGTAVYAVLHSLLLCSQRHYPTVLKVLFFGLAVTIVTCSLLFVIPLWNDGLSEDGINPVYEWIAVFTTAIYVGFYALLFHLDSVDDELWQFFSGRSPYAVLELNQSNKNNGIVTKGDIRAAFRRLAKAYHPDLNRHSETARVEVLTKEECEAKMAELVEAYHILLDDDDDFAARFQVGHSNKVALACELYSLDELELDRFHDVYALEMDFGSGEGEDKSRDNQDEEQDQNGADEKGENHNFSADKEGSSSSSITTKSLVQTSSCKKRILVHAHPEDSVSDLKRQLEEDHGVEWGLRQPRHPNSRSADDSLERRKDRDGLSIGWELLVLRESSDDDSILDNIGTSCQDEERGSSSIHARNNGGGSATESTGVQNQVLSYHLFLDDYRIQHGETIFVVVRKHDA</sequence>
<feature type="transmembrane region" description="Helical" evidence="2">
    <location>
        <begin position="229"/>
        <end position="250"/>
    </location>
</feature>
<dbReference type="PROSITE" id="PS50076">
    <property type="entry name" value="DNAJ_2"/>
    <property type="match status" value="1"/>
</dbReference>
<dbReference type="InterPro" id="IPR001623">
    <property type="entry name" value="DnaJ_domain"/>
</dbReference>
<feature type="region of interest" description="Disordered" evidence="1">
    <location>
        <begin position="578"/>
        <end position="604"/>
    </location>
</feature>
<feature type="domain" description="J" evidence="3">
    <location>
        <begin position="332"/>
        <end position="405"/>
    </location>
</feature>